<feature type="transmembrane region" description="Helical" evidence="1">
    <location>
        <begin position="175"/>
        <end position="193"/>
    </location>
</feature>
<dbReference type="RefSeq" id="XP_064852109.1">
    <property type="nucleotide sequence ID" value="XM_064996037.1"/>
</dbReference>
<dbReference type="Proteomes" id="UP001360560">
    <property type="component" value="Unassembled WGS sequence"/>
</dbReference>
<name>A0AAV5QK78_9ASCO</name>
<proteinExistence type="predicted"/>
<evidence type="ECO:0000256" key="1">
    <source>
        <dbReference type="SAM" id="Phobius"/>
    </source>
</evidence>
<keyword evidence="1" id="KW-1133">Transmembrane helix</keyword>
<protein>
    <submittedName>
        <fullName evidence="2">Uncharacterized protein</fullName>
    </submittedName>
</protein>
<reference evidence="2 3" key="1">
    <citation type="journal article" date="2023" name="Elife">
        <title>Identification of key yeast species and microbe-microbe interactions impacting larval growth of Drosophila in the wild.</title>
        <authorList>
            <person name="Mure A."/>
            <person name="Sugiura Y."/>
            <person name="Maeda R."/>
            <person name="Honda K."/>
            <person name="Sakurai N."/>
            <person name="Takahashi Y."/>
            <person name="Watada M."/>
            <person name="Katoh T."/>
            <person name="Gotoh A."/>
            <person name="Gotoh Y."/>
            <person name="Taniguchi I."/>
            <person name="Nakamura K."/>
            <person name="Hayashi T."/>
            <person name="Katayama T."/>
            <person name="Uemura T."/>
            <person name="Hattori Y."/>
        </authorList>
    </citation>
    <scope>NUCLEOTIDE SEQUENCE [LARGE SCALE GENOMIC DNA]</scope>
    <source>
        <strain evidence="2 3">SC-9</strain>
    </source>
</reference>
<dbReference type="GeneID" id="90073088"/>
<feature type="transmembrane region" description="Helical" evidence="1">
    <location>
        <begin position="145"/>
        <end position="163"/>
    </location>
</feature>
<feature type="transmembrane region" description="Helical" evidence="1">
    <location>
        <begin position="46"/>
        <end position="64"/>
    </location>
</feature>
<keyword evidence="3" id="KW-1185">Reference proteome</keyword>
<sequence length="214" mass="24944">MSRLRRSVQKLNSLSENEYLEPNEQDDLIELLNNVSYSENRQLVKWFLITFLSITPIYVVLPFFKKRHPILSLCCILTIGLNCINLYWFNAYRLKLDDLVLKEEGDAFIDLRDTTKTKAMRPSDSLIAKTLTTIQGLKKIISRHLIIFNFVHLASSILIIYSYKFDTKEFDTNIMLLTVPLITSITSIVVNYWQESLLGDINGLKKFKYHEKSV</sequence>
<dbReference type="AlphaFoldDB" id="A0AAV5QK78"/>
<organism evidence="2 3">
    <name type="scientific">Saccharomycopsis crataegensis</name>
    <dbReference type="NCBI Taxonomy" id="43959"/>
    <lineage>
        <taxon>Eukaryota</taxon>
        <taxon>Fungi</taxon>
        <taxon>Dikarya</taxon>
        <taxon>Ascomycota</taxon>
        <taxon>Saccharomycotina</taxon>
        <taxon>Saccharomycetes</taxon>
        <taxon>Saccharomycopsidaceae</taxon>
        <taxon>Saccharomycopsis</taxon>
    </lineage>
</organism>
<evidence type="ECO:0000313" key="2">
    <source>
        <dbReference type="EMBL" id="GMM35109.1"/>
    </source>
</evidence>
<accession>A0AAV5QK78</accession>
<feature type="transmembrane region" description="Helical" evidence="1">
    <location>
        <begin position="70"/>
        <end position="89"/>
    </location>
</feature>
<evidence type="ECO:0000313" key="3">
    <source>
        <dbReference type="Proteomes" id="UP001360560"/>
    </source>
</evidence>
<keyword evidence="1" id="KW-0472">Membrane</keyword>
<keyword evidence="1" id="KW-0812">Transmembrane</keyword>
<gene>
    <name evidence="2" type="ORF">DASC09_024340</name>
</gene>
<comment type="caution">
    <text evidence="2">The sequence shown here is derived from an EMBL/GenBank/DDBJ whole genome shotgun (WGS) entry which is preliminary data.</text>
</comment>
<dbReference type="EMBL" id="BTFZ01000004">
    <property type="protein sequence ID" value="GMM35109.1"/>
    <property type="molecule type" value="Genomic_DNA"/>
</dbReference>